<dbReference type="PANTHER" id="PTHR47506:SF1">
    <property type="entry name" value="HTH-TYPE TRANSCRIPTIONAL REGULATOR YJDC"/>
    <property type="match status" value="1"/>
</dbReference>
<evidence type="ECO:0000256" key="2">
    <source>
        <dbReference type="ARBA" id="ARBA00023125"/>
    </source>
</evidence>
<keyword evidence="1" id="KW-0805">Transcription regulation</keyword>
<keyword evidence="3" id="KW-0804">Transcription</keyword>
<dbReference type="RefSeq" id="WP_263747996.1">
    <property type="nucleotide sequence ID" value="NZ_JAOWRF010000323.1"/>
</dbReference>
<dbReference type="Proteomes" id="UP001526143">
    <property type="component" value="Unassembled WGS sequence"/>
</dbReference>
<proteinExistence type="predicted"/>
<accession>A0ABT3B4Q2</accession>
<dbReference type="Gene3D" id="1.10.10.60">
    <property type="entry name" value="Homeodomain-like"/>
    <property type="match status" value="1"/>
</dbReference>
<dbReference type="Pfam" id="PF00440">
    <property type="entry name" value="TetR_N"/>
    <property type="match status" value="1"/>
</dbReference>
<protein>
    <submittedName>
        <fullName evidence="6">TetR/AcrR family transcriptional regulator</fullName>
    </submittedName>
</protein>
<keyword evidence="2 4" id="KW-0238">DNA-binding</keyword>
<evidence type="ECO:0000256" key="3">
    <source>
        <dbReference type="ARBA" id="ARBA00023163"/>
    </source>
</evidence>
<feature type="DNA-binding region" description="H-T-H motif" evidence="4">
    <location>
        <begin position="29"/>
        <end position="48"/>
    </location>
</feature>
<reference evidence="6 7" key="1">
    <citation type="submission" date="2022-10" db="EMBL/GenBank/DDBJ databases">
        <title>Identification of biosynthetic pathway for the production of the potent trypsin inhibitor radiosumin.</title>
        <authorList>
            <person name="Fewer D.P."/>
            <person name="Delbaje E."/>
            <person name="Ouyang X."/>
            <person name="Agostino P.D."/>
            <person name="Wahlsten M."/>
            <person name="Jokela J."/>
            <person name="Permi P."/>
            <person name="Haapaniemi E."/>
            <person name="Koistinen H."/>
        </authorList>
    </citation>
    <scope>NUCLEOTIDE SEQUENCE [LARGE SCALE GENOMIC DNA]</scope>
    <source>
        <strain evidence="6 7">NIES-515</strain>
    </source>
</reference>
<dbReference type="PANTHER" id="PTHR47506">
    <property type="entry name" value="TRANSCRIPTIONAL REGULATORY PROTEIN"/>
    <property type="match status" value="1"/>
</dbReference>
<dbReference type="InterPro" id="IPR009057">
    <property type="entry name" value="Homeodomain-like_sf"/>
</dbReference>
<evidence type="ECO:0000259" key="5">
    <source>
        <dbReference type="PROSITE" id="PS50977"/>
    </source>
</evidence>
<evidence type="ECO:0000313" key="7">
    <source>
        <dbReference type="Proteomes" id="UP001526143"/>
    </source>
</evidence>
<organism evidence="6 7">
    <name type="scientific">Plectonema radiosum NIES-515</name>
    <dbReference type="NCBI Taxonomy" id="2986073"/>
    <lineage>
        <taxon>Bacteria</taxon>
        <taxon>Bacillati</taxon>
        <taxon>Cyanobacteriota</taxon>
        <taxon>Cyanophyceae</taxon>
        <taxon>Oscillatoriophycideae</taxon>
        <taxon>Oscillatoriales</taxon>
        <taxon>Microcoleaceae</taxon>
        <taxon>Plectonema</taxon>
    </lineage>
</organism>
<gene>
    <name evidence="6" type="ORF">OGM63_23015</name>
</gene>
<dbReference type="Gene3D" id="1.10.357.10">
    <property type="entry name" value="Tetracycline Repressor, domain 2"/>
    <property type="match status" value="1"/>
</dbReference>
<sequence length="194" mass="21926">MSRPRSFDTDEVIEQLCDYFWEHGYSAASLDDLAQQLGVKRGSLFNAFGSKEVLFNAAFERYEEKIRVAFDTPDQGMKAIAHYFHNAVEIATTKGMGRGCFLVNLLMSAEIPTPELQQAVELNVTFINKFFSEHLDRARLDGQLLETISILEGVDALFGAMIGVFALARMKATPLMIQEFVNNNFRGLFSTKHW</sequence>
<comment type="caution">
    <text evidence="6">The sequence shown here is derived from an EMBL/GenBank/DDBJ whole genome shotgun (WGS) entry which is preliminary data.</text>
</comment>
<evidence type="ECO:0000313" key="6">
    <source>
        <dbReference type="EMBL" id="MCV3216347.1"/>
    </source>
</evidence>
<keyword evidence="7" id="KW-1185">Reference proteome</keyword>
<dbReference type="InterPro" id="IPR036271">
    <property type="entry name" value="Tet_transcr_reg_TetR-rel_C_sf"/>
</dbReference>
<name>A0ABT3B4Q2_9CYAN</name>
<evidence type="ECO:0000256" key="1">
    <source>
        <dbReference type="ARBA" id="ARBA00023015"/>
    </source>
</evidence>
<dbReference type="EMBL" id="JAOWRF010000323">
    <property type="protein sequence ID" value="MCV3216347.1"/>
    <property type="molecule type" value="Genomic_DNA"/>
</dbReference>
<feature type="domain" description="HTH tetR-type" evidence="5">
    <location>
        <begin position="6"/>
        <end position="66"/>
    </location>
</feature>
<dbReference type="SUPFAM" id="SSF46689">
    <property type="entry name" value="Homeodomain-like"/>
    <property type="match status" value="1"/>
</dbReference>
<dbReference type="SUPFAM" id="SSF48498">
    <property type="entry name" value="Tetracyclin repressor-like, C-terminal domain"/>
    <property type="match status" value="1"/>
</dbReference>
<evidence type="ECO:0000256" key="4">
    <source>
        <dbReference type="PROSITE-ProRule" id="PRU00335"/>
    </source>
</evidence>
<dbReference type="InterPro" id="IPR001647">
    <property type="entry name" value="HTH_TetR"/>
</dbReference>
<dbReference type="PROSITE" id="PS50977">
    <property type="entry name" value="HTH_TETR_2"/>
    <property type="match status" value="1"/>
</dbReference>